<evidence type="ECO:0000256" key="2">
    <source>
        <dbReference type="ARBA" id="ARBA00022679"/>
    </source>
</evidence>
<dbReference type="PANTHER" id="PTHR11088">
    <property type="entry name" value="TRNA DIMETHYLALLYLTRANSFERASE"/>
    <property type="match status" value="1"/>
</dbReference>
<accession>A0A9E7JN53</accession>
<proteinExistence type="inferred from homology"/>
<dbReference type="InterPro" id="IPR027417">
    <property type="entry name" value="P-loop_NTPase"/>
</dbReference>
<dbReference type="PANTHER" id="PTHR11088:SF86">
    <property type="entry name" value="ADENYLATE ISOPENTENYLTRANSFERASE 4-RELATED"/>
    <property type="match status" value="1"/>
</dbReference>
<evidence type="ECO:0000313" key="6">
    <source>
        <dbReference type="EMBL" id="URD87467.1"/>
    </source>
</evidence>
<evidence type="ECO:0000256" key="4">
    <source>
        <dbReference type="ARBA" id="ARBA00022741"/>
    </source>
</evidence>
<protein>
    <submittedName>
        <fullName evidence="6">Adenylate isopentenyltransferase</fullName>
    </submittedName>
</protein>
<evidence type="ECO:0000256" key="3">
    <source>
        <dbReference type="ARBA" id="ARBA00022712"/>
    </source>
</evidence>
<dbReference type="Gene3D" id="3.40.50.300">
    <property type="entry name" value="P-loop containing nucleotide triphosphate hydrolases"/>
    <property type="match status" value="1"/>
</dbReference>
<dbReference type="InterPro" id="IPR039657">
    <property type="entry name" value="Dimethylallyltransferase"/>
</dbReference>
<dbReference type="AlphaFoldDB" id="A0A9E7JN53"/>
<sequence length="79" mass="8474">MGATGAGKSKLSIDLSAMFSGEVVNSDKIQVYRGLDITTSKIPVVERSGGSNSFMHALLLERYDSRPIRLARTGSRSQG</sequence>
<organism evidence="6 7">
    <name type="scientific">Musa troglodytarum</name>
    <name type="common">fe'i banana</name>
    <dbReference type="NCBI Taxonomy" id="320322"/>
    <lineage>
        <taxon>Eukaryota</taxon>
        <taxon>Viridiplantae</taxon>
        <taxon>Streptophyta</taxon>
        <taxon>Embryophyta</taxon>
        <taxon>Tracheophyta</taxon>
        <taxon>Spermatophyta</taxon>
        <taxon>Magnoliopsida</taxon>
        <taxon>Liliopsida</taxon>
        <taxon>Zingiberales</taxon>
        <taxon>Musaceae</taxon>
        <taxon>Musa</taxon>
    </lineage>
</organism>
<name>A0A9E7JN53_9LILI</name>
<keyword evidence="4" id="KW-0547">Nucleotide-binding</keyword>
<dbReference type="Pfam" id="PF01745">
    <property type="entry name" value="IPT"/>
    <property type="match status" value="1"/>
</dbReference>
<gene>
    <name evidence="6" type="ORF">MUK42_27240</name>
</gene>
<evidence type="ECO:0000256" key="1">
    <source>
        <dbReference type="ARBA" id="ARBA00005842"/>
    </source>
</evidence>
<dbReference type="OrthoDB" id="775260at2759"/>
<evidence type="ECO:0000256" key="5">
    <source>
        <dbReference type="ARBA" id="ARBA00022840"/>
    </source>
</evidence>
<dbReference type="GO" id="GO:0009691">
    <property type="term" value="P:cytokinin biosynthetic process"/>
    <property type="evidence" value="ECO:0007669"/>
    <property type="project" value="UniProtKB-KW"/>
</dbReference>
<keyword evidence="3" id="KW-0203">Cytokinin biosynthesis</keyword>
<keyword evidence="5" id="KW-0067">ATP-binding</keyword>
<dbReference type="GO" id="GO:0006400">
    <property type="term" value="P:tRNA modification"/>
    <property type="evidence" value="ECO:0007669"/>
    <property type="project" value="TreeGrafter"/>
</dbReference>
<keyword evidence="7" id="KW-1185">Reference proteome</keyword>
<comment type="similarity">
    <text evidence="1">Belongs to the IPP transferase family.</text>
</comment>
<dbReference type="GO" id="GO:0005739">
    <property type="term" value="C:mitochondrion"/>
    <property type="evidence" value="ECO:0007669"/>
    <property type="project" value="TreeGrafter"/>
</dbReference>
<keyword evidence="2" id="KW-0808">Transferase</keyword>
<evidence type="ECO:0000313" key="7">
    <source>
        <dbReference type="Proteomes" id="UP001055439"/>
    </source>
</evidence>
<reference evidence="6" key="1">
    <citation type="submission" date="2022-05" db="EMBL/GenBank/DDBJ databases">
        <title>The Musa troglodytarum L. genome provides insights into the mechanism of non-climacteric behaviour and enrichment of carotenoids.</title>
        <authorList>
            <person name="Wang J."/>
        </authorList>
    </citation>
    <scope>NUCLEOTIDE SEQUENCE</scope>
    <source>
        <tissue evidence="6">Leaf</tissue>
    </source>
</reference>
<dbReference type="Proteomes" id="UP001055439">
    <property type="component" value="Chromosome 2"/>
</dbReference>
<dbReference type="GO" id="GO:0052381">
    <property type="term" value="F:tRNA dimethylallyltransferase activity"/>
    <property type="evidence" value="ECO:0007669"/>
    <property type="project" value="TreeGrafter"/>
</dbReference>
<dbReference type="GO" id="GO:0005524">
    <property type="term" value="F:ATP binding"/>
    <property type="evidence" value="ECO:0007669"/>
    <property type="project" value="UniProtKB-KW"/>
</dbReference>
<dbReference type="EMBL" id="CP097504">
    <property type="protein sequence ID" value="URD87467.1"/>
    <property type="molecule type" value="Genomic_DNA"/>
</dbReference>